<dbReference type="Pfam" id="PF09923">
    <property type="entry name" value="DUF2155"/>
    <property type="match status" value="1"/>
</dbReference>
<reference evidence="3 4" key="1">
    <citation type="submission" date="2020-08" db="EMBL/GenBank/DDBJ databases">
        <title>Genomic Encyclopedia of Type Strains, Phase IV (KMG-IV): sequencing the most valuable type-strain genomes for metagenomic binning, comparative biology and taxonomic classification.</title>
        <authorList>
            <person name="Goeker M."/>
        </authorList>
    </citation>
    <scope>NUCLEOTIDE SEQUENCE [LARGE SCALE GENOMIC DNA]</scope>
    <source>
        <strain evidence="3 4">DSM 17507</strain>
    </source>
</reference>
<protein>
    <recommendedName>
        <fullName evidence="5">DUF2155 domain-containing protein</fullName>
    </recommendedName>
</protein>
<comment type="caution">
    <text evidence="3">The sequence shown here is derived from an EMBL/GenBank/DDBJ whole genome shotgun (WGS) entry which is preliminary data.</text>
</comment>
<feature type="compositionally biased region" description="Low complexity" evidence="1">
    <location>
        <begin position="175"/>
        <end position="212"/>
    </location>
</feature>
<evidence type="ECO:0000256" key="1">
    <source>
        <dbReference type="SAM" id="MobiDB-lite"/>
    </source>
</evidence>
<gene>
    <name evidence="3" type="ORF">GGR37_001343</name>
</gene>
<feature type="signal peptide" evidence="2">
    <location>
        <begin position="1"/>
        <end position="21"/>
    </location>
</feature>
<keyword evidence="4" id="KW-1185">Reference proteome</keyword>
<evidence type="ECO:0000256" key="2">
    <source>
        <dbReference type="SAM" id="SignalP"/>
    </source>
</evidence>
<keyword evidence="2" id="KW-0732">Signal</keyword>
<dbReference type="Proteomes" id="UP000538566">
    <property type="component" value="Unassembled WGS sequence"/>
</dbReference>
<proteinExistence type="predicted"/>
<feature type="region of interest" description="Disordered" evidence="1">
    <location>
        <begin position="167"/>
        <end position="212"/>
    </location>
</feature>
<evidence type="ECO:0008006" key="5">
    <source>
        <dbReference type="Google" id="ProtNLM"/>
    </source>
</evidence>
<feature type="chain" id="PRO_5031043147" description="DUF2155 domain-containing protein" evidence="2">
    <location>
        <begin position="22"/>
        <end position="212"/>
    </location>
</feature>
<dbReference type="AlphaFoldDB" id="A0A7W7ETK3"/>
<accession>A0A7W7ETK3</accession>
<dbReference type="InterPro" id="IPR019225">
    <property type="entry name" value="DUF2155"/>
</dbReference>
<name>A0A7W7ETK3_9SPHN</name>
<sequence>MPSVASAARRALAIAGLLALAGCGDKAPPPPPEATETGSAIASASGAAVESEFGTPIKDRVATLGFLNKRNNITQDIVLKSGESRRIGNAIVKLATCEKTAPWEDPPEIGAFVQLYVEERATTEQPLAWHKVFSGWLFRNAPSLNVVEHSVYDVWVKDCAMTFPGEEEPLASSRSAANPAGSPSTAASPAPVASPSATASASARAADTSPEE</sequence>
<evidence type="ECO:0000313" key="4">
    <source>
        <dbReference type="Proteomes" id="UP000538566"/>
    </source>
</evidence>
<evidence type="ECO:0000313" key="3">
    <source>
        <dbReference type="EMBL" id="MBB4613084.1"/>
    </source>
</evidence>
<organism evidence="3 4">
    <name type="scientific">Novosphingobium taihuense</name>
    <dbReference type="NCBI Taxonomy" id="260085"/>
    <lineage>
        <taxon>Bacteria</taxon>
        <taxon>Pseudomonadati</taxon>
        <taxon>Pseudomonadota</taxon>
        <taxon>Alphaproteobacteria</taxon>
        <taxon>Sphingomonadales</taxon>
        <taxon>Sphingomonadaceae</taxon>
        <taxon>Novosphingobium</taxon>
    </lineage>
</organism>
<dbReference type="EMBL" id="JACHOA010000002">
    <property type="protein sequence ID" value="MBB4613084.1"/>
    <property type="molecule type" value="Genomic_DNA"/>
</dbReference>